<dbReference type="GO" id="GO:0005730">
    <property type="term" value="C:nucleolus"/>
    <property type="evidence" value="ECO:0007669"/>
    <property type="project" value="Ensembl"/>
</dbReference>
<dbReference type="GO" id="GO:0005654">
    <property type="term" value="C:nucleoplasm"/>
    <property type="evidence" value="ECO:0007669"/>
    <property type="project" value="Ensembl"/>
</dbReference>
<comment type="similarity">
    <text evidence="1">Belongs to the LCA5 family.</text>
</comment>
<name>U3JJ15_FICAL</name>
<accession>U3JJ15</accession>
<dbReference type="OrthoDB" id="2123794at2759"/>
<dbReference type="CTD" id="167691"/>
<evidence type="ECO:0000313" key="7">
    <source>
        <dbReference type="Proteomes" id="UP000016665"/>
    </source>
</evidence>
<dbReference type="RefSeq" id="XP_016152993.1">
    <property type="nucleotide sequence ID" value="XM_016297507.1"/>
</dbReference>
<feature type="region of interest" description="Disordered" evidence="4">
    <location>
        <begin position="477"/>
        <end position="501"/>
    </location>
</feature>
<protein>
    <submittedName>
        <fullName evidence="6">Lebercilin LCA5</fullName>
    </submittedName>
</protein>
<dbReference type="GeneID" id="101818705"/>
<evidence type="ECO:0000259" key="5">
    <source>
        <dbReference type="Pfam" id="PF15619"/>
    </source>
</evidence>
<dbReference type="RefSeq" id="XP_005044064.1">
    <property type="nucleotide sequence ID" value="XM_005044007.2"/>
</dbReference>
<dbReference type="PANTHER" id="PTHR16650">
    <property type="entry name" value="C21ORF13-RELATED"/>
    <property type="match status" value="1"/>
</dbReference>
<dbReference type="RefSeq" id="XP_005044063.1">
    <property type="nucleotide sequence ID" value="XM_005044006.2"/>
</dbReference>
<dbReference type="Proteomes" id="UP000016665">
    <property type="component" value="Chromosome 3"/>
</dbReference>
<dbReference type="KEGG" id="fab:101818705"/>
<reference evidence="6" key="3">
    <citation type="submission" date="2025-09" db="UniProtKB">
        <authorList>
            <consortium name="Ensembl"/>
        </authorList>
    </citation>
    <scope>IDENTIFICATION</scope>
</reference>
<evidence type="ECO:0000256" key="4">
    <source>
        <dbReference type="SAM" id="MobiDB-lite"/>
    </source>
</evidence>
<dbReference type="GO" id="GO:0036064">
    <property type="term" value="C:ciliary basal body"/>
    <property type="evidence" value="ECO:0007669"/>
    <property type="project" value="Ensembl"/>
</dbReference>
<dbReference type="HOGENOM" id="CLU_017042_0_0_1"/>
<dbReference type="RefSeq" id="XP_016152992.1">
    <property type="nucleotide sequence ID" value="XM_016297506.1"/>
</dbReference>
<dbReference type="STRING" id="59894.ENSFALP00000002769"/>
<keyword evidence="2 3" id="KW-0175">Coiled coil</keyword>
<dbReference type="InterPro" id="IPR026188">
    <property type="entry name" value="Lebercilin-like"/>
</dbReference>
<feature type="region of interest" description="Disordered" evidence="4">
    <location>
        <begin position="1"/>
        <end position="82"/>
    </location>
</feature>
<evidence type="ECO:0000256" key="2">
    <source>
        <dbReference type="ARBA" id="ARBA00023054"/>
    </source>
</evidence>
<feature type="domain" description="Lebercilin" evidence="5">
    <location>
        <begin position="103"/>
        <end position="295"/>
    </location>
</feature>
<dbReference type="AlphaFoldDB" id="U3JJ15"/>
<dbReference type="GO" id="GO:0044877">
    <property type="term" value="F:protein-containing complex binding"/>
    <property type="evidence" value="ECO:0007669"/>
    <property type="project" value="Ensembl"/>
</dbReference>
<evidence type="ECO:0000256" key="1">
    <source>
        <dbReference type="ARBA" id="ARBA00010229"/>
    </source>
</evidence>
<proteinExistence type="inferred from homology"/>
<dbReference type="Ensembl" id="ENSFALT00000002781.2">
    <property type="protein sequence ID" value="ENSFALP00000002769.1"/>
    <property type="gene ID" value="ENSFALG00000002657.2"/>
</dbReference>
<feature type="compositionally biased region" description="Low complexity" evidence="4">
    <location>
        <begin position="33"/>
        <end position="48"/>
    </location>
</feature>
<evidence type="ECO:0000313" key="6">
    <source>
        <dbReference type="Ensembl" id="ENSFALP00000002769.1"/>
    </source>
</evidence>
<feature type="compositionally biased region" description="Polar residues" evidence="4">
    <location>
        <begin position="480"/>
        <end position="492"/>
    </location>
</feature>
<keyword evidence="7" id="KW-1185">Reference proteome</keyword>
<dbReference type="GO" id="GO:0005739">
    <property type="term" value="C:mitochondrion"/>
    <property type="evidence" value="ECO:0007669"/>
    <property type="project" value="Ensembl"/>
</dbReference>
<feature type="compositionally biased region" description="Basic and acidic residues" evidence="4">
    <location>
        <begin position="1"/>
        <end position="22"/>
    </location>
</feature>
<dbReference type="PANTHER" id="PTHR16650:SF10">
    <property type="entry name" value="LEBERCILIN"/>
    <property type="match status" value="1"/>
</dbReference>
<feature type="region of interest" description="Disordered" evidence="4">
    <location>
        <begin position="522"/>
        <end position="542"/>
    </location>
</feature>
<dbReference type="GO" id="GO:0005930">
    <property type="term" value="C:axoneme"/>
    <property type="evidence" value="ECO:0007669"/>
    <property type="project" value="TreeGrafter"/>
</dbReference>
<dbReference type="OMA" id="SKRGIRW"/>
<gene>
    <name evidence="6" type="primary">LCA5</name>
</gene>
<dbReference type="GO" id="GO:0042073">
    <property type="term" value="P:intraciliary transport"/>
    <property type="evidence" value="ECO:0007669"/>
    <property type="project" value="TreeGrafter"/>
</dbReference>
<dbReference type="eggNOG" id="ENOG502QQG3">
    <property type="taxonomic scope" value="Eukaryota"/>
</dbReference>
<sequence length="683" mass="79431">MGERVRSPDSEQERKSDEDKNSDSYYSDEGNASRSSSPSPVLSSPSTSQEKRHHKTQTSNSLLHYQATKKLDSKYAPSKRGTRWGFRSQSLTRDSPAKDIDLVTKRVLSARLLKINELRNELTELHIKLDELQKENRALKRLQHRQEKALNKFEDTENEISQLLARHNNEIRILRERLRKSQERERATERRLKDTEDELYRKKNVLQKLKKLSADKHLAERDDLAKKLALAESKLEDREKRIKDLERNLELSGSSFQRELQSKKKKLYEAQEENRILQEEIKDLNQKLKEKERELEAKNIYANRMLKSSPRKDTDIVQRKKANNQNIKKGPQLTKGVQTSGCFSPAELLPESELVSGDTANKKEGILPKIEKEAQDTGLKEQTELLRPDQDREREEKLKHFQEMQSVEERVPKLPDEWQMKEYDKIKKEGNFLLDKEEKIKMETEIHKPELERESTETLEERRKREFLLAKMQEIDREIQNTSNTKPTSQAPLINMARKSDSLEKKEKTNLFFEIPGKVTNGFPVKDSQDDTRAQGQKQRNVRTVDLSSELAFGSYVPSFGKGSGRPSWLTQKSDKFEENVKENADFDSKKEKKSNLMEQLFGSSASTILLSKNNSTPPWDIDWDSRNKPFVDQNSKVKVKEDNVLFGEGRSQNRHRLQYTTNKPGVTTLGSLEDEIEEVVLQ</sequence>
<feature type="coiled-coil region" evidence="3">
    <location>
        <begin position="115"/>
        <end position="301"/>
    </location>
</feature>
<dbReference type="GO" id="GO:0032391">
    <property type="term" value="C:photoreceptor connecting cilium"/>
    <property type="evidence" value="ECO:0007669"/>
    <property type="project" value="Ensembl"/>
</dbReference>
<reference evidence="6" key="2">
    <citation type="submission" date="2025-08" db="UniProtKB">
        <authorList>
            <consortium name="Ensembl"/>
        </authorList>
    </citation>
    <scope>IDENTIFICATION</scope>
</reference>
<dbReference type="InterPro" id="IPR028933">
    <property type="entry name" value="Lebercilin_dom"/>
</dbReference>
<dbReference type="Pfam" id="PF15619">
    <property type="entry name" value="Lebercilin"/>
    <property type="match status" value="1"/>
</dbReference>
<dbReference type="GeneTree" id="ENSGT00560000077266"/>
<reference evidence="6 7" key="1">
    <citation type="journal article" date="2012" name="Nature">
        <title>The genomic landscape of species divergence in Ficedula flycatchers.</title>
        <authorList>
            <person name="Ellegren H."/>
            <person name="Smeds L."/>
            <person name="Burri R."/>
            <person name="Olason P.I."/>
            <person name="Backstrom N."/>
            <person name="Kawakami T."/>
            <person name="Kunstner A."/>
            <person name="Makinen H."/>
            <person name="Nadachowska-Brzyska K."/>
            <person name="Qvarnstrom A."/>
            <person name="Uebbing S."/>
            <person name="Wolf J.B."/>
        </authorList>
    </citation>
    <scope>NUCLEOTIDE SEQUENCE [LARGE SCALE GENOMIC DNA]</scope>
</reference>
<organism evidence="6 7">
    <name type="scientific">Ficedula albicollis</name>
    <name type="common">Collared flycatcher</name>
    <name type="synonym">Muscicapa albicollis</name>
    <dbReference type="NCBI Taxonomy" id="59894"/>
    <lineage>
        <taxon>Eukaryota</taxon>
        <taxon>Metazoa</taxon>
        <taxon>Chordata</taxon>
        <taxon>Craniata</taxon>
        <taxon>Vertebrata</taxon>
        <taxon>Euteleostomi</taxon>
        <taxon>Archelosauria</taxon>
        <taxon>Archosauria</taxon>
        <taxon>Dinosauria</taxon>
        <taxon>Saurischia</taxon>
        <taxon>Theropoda</taxon>
        <taxon>Coelurosauria</taxon>
        <taxon>Aves</taxon>
        <taxon>Neognathae</taxon>
        <taxon>Neoaves</taxon>
        <taxon>Telluraves</taxon>
        <taxon>Australaves</taxon>
        <taxon>Passeriformes</taxon>
        <taxon>Muscicapidae</taxon>
        <taxon>Ficedula</taxon>
    </lineage>
</organism>
<evidence type="ECO:0000256" key="3">
    <source>
        <dbReference type="SAM" id="Coils"/>
    </source>
</evidence>